<dbReference type="AlphaFoldDB" id="A0A9Q0NB14"/>
<name>A0A9Q0NB14_9DIPT</name>
<accession>A0A9Q0NB14</accession>
<keyword evidence="2" id="KW-1185">Reference proteome</keyword>
<dbReference type="EMBL" id="WJQU01000001">
    <property type="protein sequence ID" value="KAJ6646768.1"/>
    <property type="molecule type" value="Genomic_DNA"/>
</dbReference>
<protein>
    <submittedName>
        <fullName evidence="1">Uncharacterized protein</fullName>
    </submittedName>
</protein>
<dbReference type="Proteomes" id="UP001151699">
    <property type="component" value="Chromosome A"/>
</dbReference>
<comment type="caution">
    <text evidence="1">The sequence shown here is derived from an EMBL/GenBank/DDBJ whole genome shotgun (WGS) entry which is preliminary data.</text>
</comment>
<organism evidence="1 2">
    <name type="scientific">Pseudolycoriella hygida</name>
    <dbReference type="NCBI Taxonomy" id="35572"/>
    <lineage>
        <taxon>Eukaryota</taxon>
        <taxon>Metazoa</taxon>
        <taxon>Ecdysozoa</taxon>
        <taxon>Arthropoda</taxon>
        <taxon>Hexapoda</taxon>
        <taxon>Insecta</taxon>
        <taxon>Pterygota</taxon>
        <taxon>Neoptera</taxon>
        <taxon>Endopterygota</taxon>
        <taxon>Diptera</taxon>
        <taxon>Nematocera</taxon>
        <taxon>Sciaroidea</taxon>
        <taxon>Sciaridae</taxon>
        <taxon>Pseudolycoriella</taxon>
    </lineage>
</organism>
<proteinExistence type="predicted"/>
<evidence type="ECO:0000313" key="2">
    <source>
        <dbReference type="Proteomes" id="UP001151699"/>
    </source>
</evidence>
<feature type="non-terminal residue" evidence="1">
    <location>
        <position position="103"/>
    </location>
</feature>
<sequence>MLKSINCESNINEKLTKFKIILLSSNKVHSKEKEICKLQILKKANRLAKMVNVSIYCNIDFNVKLLFLSDLKIILICKTIKSYVLFMGCLEVSDEHSCLLPKM</sequence>
<reference evidence="1" key="1">
    <citation type="submission" date="2022-07" db="EMBL/GenBank/DDBJ databases">
        <authorList>
            <person name="Trinca V."/>
            <person name="Uliana J.V.C."/>
            <person name="Torres T.T."/>
            <person name="Ward R.J."/>
            <person name="Monesi N."/>
        </authorList>
    </citation>
    <scope>NUCLEOTIDE SEQUENCE</scope>
    <source>
        <strain evidence="1">HSMRA1968</strain>
        <tissue evidence="1">Whole embryos</tissue>
    </source>
</reference>
<evidence type="ECO:0000313" key="1">
    <source>
        <dbReference type="EMBL" id="KAJ6646768.1"/>
    </source>
</evidence>
<gene>
    <name evidence="1" type="ORF">Bhyg_01982</name>
</gene>